<feature type="transmembrane region" description="Helical" evidence="4">
    <location>
        <begin position="35"/>
        <end position="53"/>
    </location>
</feature>
<keyword evidence="2 3" id="KW-0472">Membrane</keyword>
<evidence type="ECO:0000259" key="5">
    <source>
        <dbReference type="PROSITE" id="PS51123"/>
    </source>
</evidence>
<dbReference type="PANTHER" id="PTHR30329">
    <property type="entry name" value="STATOR ELEMENT OF FLAGELLAR MOTOR COMPLEX"/>
    <property type="match status" value="1"/>
</dbReference>
<dbReference type="RefSeq" id="WP_408159358.1">
    <property type="nucleotide sequence ID" value="NZ_JAQQFM010000007.1"/>
</dbReference>
<accession>A0ABW9AB97</accession>
<name>A0ABW9AB97_9BURK</name>
<evidence type="ECO:0000313" key="6">
    <source>
        <dbReference type="EMBL" id="MFL9926166.1"/>
    </source>
</evidence>
<dbReference type="Gene3D" id="3.30.1330.60">
    <property type="entry name" value="OmpA-like domain"/>
    <property type="match status" value="1"/>
</dbReference>
<reference evidence="6 7" key="1">
    <citation type="journal article" date="2024" name="Chem. Sci.">
        <title>Discovery of megapolipeptins by genome mining of a Burkholderiales bacteria collection.</title>
        <authorList>
            <person name="Paulo B.S."/>
            <person name="Recchia M.J.J."/>
            <person name="Lee S."/>
            <person name="Fergusson C.H."/>
            <person name="Romanowski S.B."/>
            <person name="Hernandez A."/>
            <person name="Krull N."/>
            <person name="Liu D.Y."/>
            <person name="Cavanagh H."/>
            <person name="Bos A."/>
            <person name="Gray C.A."/>
            <person name="Murphy B.T."/>
            <person name="Linington R.G."/>
            <person name="Eustaquio A.S."/>
        </authorList>
    </citation>
    <scope>NUCLEOTIDE SEQUENCE [LARGE SCALE GENOMIC DNA]</scope>
    <source>
        <strain evidence="6 7">RL21-008-BIB-A</strain>
    </source>
</reference>
<feature type="transmembrane region" description="Helical" evidence="4">
    <location>
        <begin position="12"/>
        <end position="29"/>
    </location>
</feature>
<comment type="subcellular location">
    <subcellularLocation>
        <location evidence="1">Cell outer membrane</location>
    </subcellularLocation>
</comment>
<dbReference type="InterPro" id="IPR006664">
    <property type="entry name" value="OMP_bac"/>
</dbReference>
<sequence>MSNSGLAYPLRSLSLFAAVLALFVLWGIADLPLAWAGLITAAILVSTAWVVLARSMLIRRMVQRGDAVLQTLNADTADLTGNTRTNMPLLLIMGDGLPLLFSDDKSKVLASVRDGAIWVRVDHLKDLAPLALTLTRWRQGKSPDALVLSLAPAVHADQAALIQELRLIRQSCNDVWRKLGTRLPGYLAVYQRMTPLNSEKQDATPADWHSVSSDVALDVHTAAVAFEALMLAEESCTQRAHGQKEIVWRTSSLYPLIQWTRDTALSTLQDPHSAESPWPLHGAAWIDLGPHSSARSPWQHHLRHSSGLSVPAYPASTGRWPFPRPLITALPRRLWLSPAVRACAHAVVILAAAWALASWCAARNNHKLLAQAEQDLARFVRTPAANDAARRDALKALTADRDRLERYQRTGIPLHLSVGMYRGATVLPLLDTAIASYQPPAPPPLIVTLDSMSLFASGQASLKPGSTRALVAALDLIKANPGKHILVAGHTDNVGSTASNLRLSILRASAVRDWLTEAAGLASSRFAIQGYGDSRPIADNQTEDGRAINRRVEITLVPDLSGA</sequence>
<dbReference type="PANTHER" id="PTHR30329:SF20">
    <property type="entry name" value="EXPORTED PROTEIN"/>
    <property type="match status" value="1"/>
</dbReference>
<dbReference type="InterPro" id="IPR036737">
    <property type="entry name" value="OmpA-like_sf"/>
</dbReference>
<dbReference type="InterPro" id="IPR050330">
    <property type="entry name" value="Bact_OuterMem_StrucFunc"/>
</dbReference>
<dbReference type="EMBL" id="JAQQFM010000007">
    <property type="protein sequence ID" value="MFL9926166.1"/>
    <property type="molecule type" value="Genomic_DNA"/>
</dbReference>
<evidence type="ECO:0000256" key="1">
    <source>
        <dbReference type="ARBA" id="ARBA00004442"/>
    </source>
</evidence>
<keyword evidence="4" id="KW-1133">Transmembrane helix</keyword>
<evidence type="ECO:0000313" key="7">
    <source>
        <dbReference type="Proteomes" id="UP001629246"/>
    </source>
</evidence>
<dbReference type="Proteomes" id="UP001629246">
    <property type="component" value="Unassembled WGS sequence"/>
</dbReference>
<dbReference type="SUPFAM" id="SSF103088">
    <property type="entry name" value="OmpA-like"/>
    <property type="match status" value="1"/>
</dbReference>
<evidence type="ECO:0000256" key="3">
    <source>
        <dbReference type="PROSITE-ProRule" id="PRU00473"/>
    </source>
</evidence>
<keyword evidence="7" id="KW-1185">Reference proteome</keyword>
<dbReference type="Pfam" id="PF00691">
    <property type="entry name" value="OmpA"/>
    <property type="match status" value="1"/>
</dbReference>
<protein>
    <submittedName>
        <fullName evidence="6">OmpA family protein</fullName>
    </submittedName>
</protein>
<comment type="caution">
    <text evidence="6">The sequence shown here is derived from an EMBL/GenBank/DDBJ whole genome shotgun (WGS) entry which is preliminary data.</text>
</comment>
<dbReference type="CDD" id="cd07185">
    <property type="entry name" value="OmpA_C-like"/>
    <property type="match status" value="1"/>
</dbReference>
<dbReference type="InterPro" id="IPR006665">
    <property type="entry name" value="OmpA-like"/>
</dbReference>
<evidence type="ECO:0000256" key="4">
    <source>
        <dbReference type="SAM" id="Phobius"/>
    </source>
</evidence>
<keyword evidence="4" id="KW-0812">Transmembrane</keyword>
<evidence type="ECO:0000256" key="2">
    <source>
        <dbReference type="ARBA" id="ARBA00023136"/>
    </source>
</evidence>
<feature type="domain" description="OmpA-like" evidence="5">
    <location>
        <begin position="442"/>
        <end position="560"/>
    </location>
</feature>
<proteinExistence type="predicted"/>
<dbReference type="PROSITE" id="PS51123">
    <property type="entry name" value="OMPA_2"/>
    <property type="match status" value="1"/>
</dbReference>
<dbReference type="PRINTS" id="PR01021">
    <property type="entry name" value="OMPADOMAIN"/>
</dbReference>
<gene>
    <name evidence="6" type="ORF">PQR62_17955</name>
</gene>
<organism evidence="6 7">
    <name type="scientific">Herbaspirillum lusitanum</name>
    <dbReference type="NCBI Taxonomy" id="213312"/>
    <lineage>
        <taxon>Bacteria</taxon>
        <taxon>Pseudomonadati</taxon>
        <taxon>Pseudomonadota</taxon>
        <taxon>Betaproteobacteria</taxon>
        <taxon>Burkholderiales</taxon>
        <taxon>Oxalobacteraceae</taxon>
        <taxon>Herbaspirillum</taxon>
    </lineage>
</organism>
<feature type="transmembrane region" description="Helical" evidence="4">
    <location>
        <begin position="334"/>
        <end position="357"/>
    </location>
</feature>